<dbReference type="NCBIfam" id="TIGR01251">
    <property type="entry name" value="ribP_PPkin"/>
    <property type="match status" value="1"/>
</dbReference>
<proteinExistence type="predicted"/>
<keyword evidence="3" id="KW-0545">Nucleotide biosynthesis</keyword>
<gene>
    <name evidence="9" type="ORF">ACFOES_13780</name>
</gene>
<dbReference type="Proteomes" id="UP001595443">
    <property type="component" value="Unassembled WGS sequence"/>
</dbReference>
<dbReference type="SUPFAM" id="SSF53271">
    <property type="entry name" value="PRTase-like"/>
    <property type="match status" value="1"/>
</dbReference>
<evidence type="ECO:0000256" key="5">
    <source>
        <dbReference type="ARBA" id="ARBA00022777"/>
    </source>
</evidence>
<dbReference type="InterPro" id="IPR029057">
    <property type="entry name" value="PRTase-like"/>
</dbReference>
<dbReference type="Pfam" id="PF14572">
    <property type="entry name" value="Pribosyl_synth"/>
    <property type="match status" value="1"/>
</dbReference>
<dbReference type="SMART" id="SM01400">
    <property type="entry name" value="Pribosyltran_N"/>
    <property type="match status" value="1"/>
</dbReference>
<dbReference type="EMBL" id="JBHRSK010000010">
    <property type="protein sequence ID" value="MFC2969170.1"/>
    <property type="molecule type" value="Genomic_DNA"/>
</dbReference>
<dbReference type="PANTHER" id="PTHR10210:SF32">
    <property type="entry name" value="RIBOSE-PHOSPHATE PYROPHOSPHOKINASE 2"/>
    <property type="match status" value="1"/>
</dbReference>
<name>A0ABV7AIW4_9RHOB</name>
<reference evidence="10" key="1">
    <citation type="journal article" date="2019" name="Int. J. Syst. Evol. Microbiol.">
        <title>The Global Catalogue of Microorganisms (GCM) 10K type strain sequencing project: providing services to taxonomists for standard genome sequencing and annotation.</title>
        <authorList>
            <consortium name="The Broad Institute Genomics Platform"/>
            <consortium name="The Broad Institute Genome Sequencing Center for Infectious Disease"/>
            <person name="Wu L."/>
            <person name="Ma J."/>
        </authorList>
    </citation>
    <scope>NUCLEOTIDE SEQUENCE [LARGE SCALE GENOMIC DNA]</scope>
    <source>
        <strain evidence="10">KCTC 62192</strain>
    </source>
</reference>
<evidence type="ECO:0000256" key="4">
    <source>
        <dbReference type="ARBA" id="ARBA00022741"/>
    </source>
</evidence>
<keyword evidence="5" id="KW-0418">Kinase</keyword>
<evidence type="ECO:0000256" key="1">
    <source>
        <dbReference type="ARBA" id="ARBA00013247"/>
    </source>
</evidence>
<evidence type="ECO:0000256" key="3">
    <source>
        <dbReference type="ARBA" id="ARBA00022727"/>
    </source>
</evidence>
<comment type="catalytic activity">
    <reaction evidence="7">
        <text>D-ribose 5-phosphate + ATP = 5-phospho-alpha-D-ribose 1-diphosphate + AMP + H(+)</text>
        <dbReference type="Rhea" id="RHEA:15609"/>
        <dbReference type="ChEBI" id="CHEBI:15378"/>
        <dbReference type="ChEBI" id="CHEBI:30616"/>
        <dbReference type="ChEBI" id="CHEBI:58017"/>
        <dbReference type="ChEBI" id="CHEBI:78346"/>
        <dbReference type="ChEBI" id="CHEBI:456215"/>
        <dbReference type="EC" id="2.7.6.1"/>
    </reaction>
</comment>
<evidence type="ECO:0000256" key="2">
    <source>
        <dbReference type="ARBA" id="ARBA00022679"/>
    </source>
</evidence>
<feature type="domain" description="Ribose-phosphate pyrophosphokinase N-terminal" evidence="8">
    <location>
        <begin position="2"/>
        <end position="121"/>
    </location>
</feature>
<dbReference type="Gene3D" id="3.40.50.2020">
    <property type="match status" value="2"/>
</dbReference>
<organism evidence="9 10">
    <name type="scientific">Acidimangrovimonas pyrenivorans</name>
    <dbReference type="NCBI Taxonomy" id="2030798"/>
    <lineage>
        <taxon>Bacteria</taxon>
        <taxon>Pseudomonadati</taxon>
        <taxon>Pseudomonadota</taxon>
        <taxon>Alphaproteobacteria</taxon>
        <taxon>Rhodobacterales</taxon>
        <taxon>Paracoccaceae</taxon>
        <taxon>Acidimangrovimonas</taxon>
    </lineage>
</organism>
<dbReference type="GO" id="GO:0004749">
    <property type="term" value="F:ribose phosphate diphosphokinase activity"/>
    <property type="evidence" value="ECO:0007669"/>
    <property type="project" value="UniProtKB-EC"/>
</dbReference>
<dbReference type="RefSeq" id="WP_377833875.1">
    <property type="nucleotide sequence ID" value="NZ_JBHRSK010000010.1"/>
</dbReference>
<accession>A0ABV7AIW4</accession>
<dbReference type="CDD" id="cd06223">
    <property type="entry name" value="PRTases_typeI"/>
    <property type="match status" value="1"/>
</dbReference>
<dbReference type="InterPro" id="IPR029099">
    <property type="entry name" value="Pribosyltran_N"/>
</dbReference>
<keyword evidence="10" id="KW-1185">Reference proteome</keyword>
<evidence type="ECO:0000313" key="10">
    <source>
        <dbReference type="Proteomes" id="UP001595443"/>
    </source>
</evidence>
<dbReference type="EC" id="2.7.6.1" evidence="1"/>
<dbReference type="InterPro" id="IPR000836">
    <property type="entry name" value="PRTase_dom"/>
</dbReference>
<dbReference type="Pfam" id="PF13793">
    <property type="entry name" value="Pribosyltran_N"/>
    <property type="match status" value="1"/>
</dbReference>
<sequence>MLFFALKGSDGLGAATAAAAGIELAPHEERDFEGGEHKTRPLVSVRGRDVYVLHNLNGTPGYSANDRLLRLLFFLAACRENGARRVTALVPYLAYSRKDRQTKPRDPVTTRYVAQLFEAVGTDMVVTLDVHTVIAFQNAYRRGSLHLDTRRLFAADIAARLPEGPVAVVSPDGGGVKRAELLREALVAQTGRTVDFGFMEKRRSSGVVSGSLFAGDVEGRTVFILDDMIVGGGTMVRAATACRERGAAAVHLLATHGMMTEKAIAALDDPAIAGITVTDSVAPFAVPLDALGDRLRVLSVAPLLGQTIVNLHEGRPMGDLLTL</sequence>
<dbReference type="PANTHER" id="PTHR10210">
    <property type="entry name" value="RIBOSE-PHOSPHATE DIPHOSPHOKINASE FAMILY MEMBER"/>
    <property type="match status" value="1"/>
</dbReference>
<evidence type="ECO:0000256" key="6">
    <source>
        <dbReference type="ARBA" id="ARBA00022840"/>
    </source>
</evidence>
<evidence type="ECO:0000259" key="8">
    <source>
        <dbReference type="Pfam" id="PF13793"/>
    </source>
</evidence>
<keyword evidence="6" id="KW-0067">ATP-binding</keyword>
<comment type="caution">
    <text evidence="9">The sequence shown here is derived from an EMBL/GenBank/DDBJ whole genome shotgun (WGS) entry which is preliminary data.</text>
</comment>
<evidence type="ECO:0000313" key="9">
    <source>
        <dbReference type="EMBL" id="MFC2969170.1"/>
    </source>
</evidence>
<protein>
    <recommendedName>
        <fullName evidence="1">ribose-phosphate diphosphokinase</fullName>
        <ecNumber evidence="1">2.7.6.1</ecNumber>
    </recommendedName>
</protein>
<dbReference type="InterPro" id="IPR005946">
    <property type="entry name" value="Rib-P_diPkinase"/>
</dbReference>
<evidence type="ECO:0000256" key="7">
    <source>
        <dbReference type="ARBA" id="ARBA00049535"/>
    </source>
</evidence>
<keyword evidence="4" id="KW-0547">Nucleotide-binding</keyword>
<keyword evidence="2 9" id="KW-0808">Transferase</keyword>